<reference evidence="1" key="1">
    <citation type="journal article" date="2023" name="Mol. Biol. Evol.">
        <title>Third-Generation Sequencing Reveals the Adaptive Role of the Epigenome in Three Deep-Sea Polychaetes.</title>
        <authorList>
            <person name="Perez M."/>
            <person name="Aroh O."/>
            <person name="Sun Y."/>
            <person name="Lan Y."/>
            <person name="Juniper S.K."/>
            <person name="Young C.R."/>
            <person name="Angers B."/>
            <person name="Qian P.Y."/>
        </authorList>
    </citation>
    <scope>NUCLEOTIDE SEQUENCE</scope>
    <source>
        <strain evidence="1">R07B-5</strain>
    </source>
</reference>
<name>A0AAD9PB34_RIDPI</name>
<gene>
    <name evidence="1" type="ORF">NP493_56g09008</name>
</gene>
<accession>A0AAD9PB34</accession>
<organism evidence="1 2">
    <name type="scientific">Ridgeia piscesae</name>
    <name type="common">Tubeworm</name>
    <dbReference type="NCBI Taxonomy" id="27915"/>
    <lineage>
        <taxon>Eukaryota</taxon>
        <taxon>Metazoa</taxon>
        <taxon>Spiralia</taxon>
        <taxon>Lophotrochozoa</taxon>
        <taxon>Annelida</taxon>
        <taxon>Polychaeta</taxon>
        <taxon>Sedentaria</taxon>
        <taxon>Canalipalpata</taxon>
        <taxon>Sabellida</taxon>
        <taxon>Siboglinidae</taxon>
        <taxon>Ridgeia</taxon>
    </lineage>
</organism>
<comment type="caution">
    <text evidence="1">The sequence shown here is derived from an EMBL/GenBank/DDBJ whole genome shotgun (WGS) entry which is preliminary data.</text>
</comment>
<sequence length="103" mass="11798">MALNFDKTKEMRICFKKETPDIPPITINDIQIEQVHSTRLLGVTISHLTWQLHIDDITTKASRRLYFVILLKRAGIEPHHLVKHIPQSHVLSSNTPIKCGIPV</sequence>
<evidence type="ECO:0000313" key="2">
    <source>
        <dbReference type="Proteomes" id="UP001209878"/>
    </source>
</evidence>
<protein>
    <submittedName>
        <fullName evidence="1">Uncharacterized protein</fullName>
    </submittedName>
</protein>
<dbReference type="AlphaFoldDB" id="A0AAD9PB34"/>
<dbReference type="Proteomes" id="UP001209878">
    <property type="component" value="Unassembled WGS sequence"/>
</dbReference>
<keyword evidence="2" id="KW-1185">Reference proteome</keyword>
<evidence type="ECO:0000313" key="1">
    <source>
        <dbReference type="EMBL" id="KAK2191297.1"/>
    </source>
</evidence>
<proteinExistence type="predicted"/>
<dbReference type="EMBL" id="JAODUO010000055">
    <property type="protein sequence ID" value="KAK2191297.1"/>
    <property type="molecule type" value="Genomic_DNA"/>
</dbReference>